<keyword evidence="4" id="KW-1185">Reference proteome</keyword>
<protein>
    <recommendedName>
        <fullName evidence="2">SbsA Ig-like domain-containing protein</fullName>
    </recommendedName>
</protein>
<comment type="caution">
    <text evidence="3">The sequence shown here is derived from an EMBL/GenBank/DDBJ whole genome shotgun (WGS) entry which is preliminary data.</text>
</comment>
<dbReference type="AlphaFoldDB" id="A0A226QTL8"/>
<gene>
    <name evidence="3" type="ORF">B9L23_07810</name>
</gene>
<proteinExistence type="predicted"/>
<evidence type="ECO:0000259" key="2">
    <source>
        <dbReference type="Pfam" id="PF13205"/>
    </source>
</evidence>
<accession>A0A226QTL8</accession>
<reference evidence="3 4" key="1">
    <citation type="submission" date="2017-04" db="EMBL/GenBank/DDBJ databases">
        <title>The genome sequence of Parageobacillus galactosidasius DSM 18751.</title>
        <authorList>
            <person name="Ramaloko W.T."/>
            <person name="Koen N."/>
            <person name="Polliack S."/>
            <person name="Aliyu H."/>
            <person name="Lebre P."/>
            <person name="Mohr T."/>
            <person name="Oswald F."/>
            <person name="Zwick M."/>
            <person name="Neumann A."/>
            <person name="Syldatk C."/>
            <person name="Cowan D."/>
            <person name="De Maayer P."/>
        </authorList>
    </citation>
    <scope>NUCLEOTIDE SEQUENCE [LARGE SCALE GENOMIC DNA]</scope>
    <source>
        <strain evidence="3 4">DSM 18751</strain>
    </source>
</reference>
<keyword evidence="1" id="KW-0732">Signal</keyword>
<dbReference type="Pfam" id="PF13205">
    <property type="entry name" value="Big_5"/>
    <property type="match status" value="1"/>
</dbReference>
<evidence type="ECO:0000313" key="4">
    <source>
        <dbReference type="Proteomes" id="UP000198394"/>
    </source>
</evidence>
<evidence type="ECO:0000313" key="3">
    <source>
        <dbReference type="EMBL" id="OXB94759.1"/>
    </source>
</evidence>
<dbReference type="Proteomes" id="UP000198394">
    <property type="component" value="Unassembled WGS sequence"/>
</dbReference>
<evidence type="ECO:0000256" key="1">
    <source>
        <dbReference type="ARBA" id="ARBA00022729"/>
    </source>
</evidence>
<feature type="domain" description="SbsA Ig-like" evidence="2">
    <location>
        <begin position="4"/>
        <end position="105"/>
    </location>
</feature>
<dbReference type="InterPro" id="IPR013783">
    <property type="entry name" value="Ig-like_fold"/>
</dbReference>
<dbReference type="EMBL" id="NDYL01000001">
    <property type="protein sequence ID" value="OXB94759.1"/>
    <property type="molecule type" value="Genomic_DNA"/>
</dbReference>
<dbReference type="InterPro" id="IPR032812">
    <property type="entry name" value="SbsA_Ig"/>
</dbReference>
<dbReference type="RefSeq" id="WP_089097213.1">
    <property type="nucleotide sequence ID" value="NZ_NDYL01000001.1"/>
</dbReference>
<dbReference type="Gene3D" id="2.60.40.10">
    <property type="entry name" value="Immunoglobulins"/>
    <property type="match status" value="1"/>
</dbReference>
<organism evidence="3 4">
    <name type="scientific">Parageobacillus galactosidasius</name>
    <dbReference type="NCBI Taxonomy" id="883812"/>
    <lineage>
        <taxon>Bacteria</taxon>
        <taxon>Bacillati</taxon>
        <taxon>Bacillota</taxon>
        <taxon>Bacilli</taxon>
        <taxon>Bacillales</taxon>
        <taxon>Anoxybacillaceae</taxon>
        <taxon>Parageobacillus</taxon>
    </lineage>
</organism>
<name>A0A226QTL8_9BACL</name>
<sequence length="296" mass="34347">MDFVLRTFPRHLSEDVACDTNIRVDFMVDLNSQLLREEHIVLWNVTEQKPVSIRYEYRSRTLIIKPRESLSPRMHYQLQLVGGEKGIRDIVGRYMPESYQIEFFTKDVDGIKPPVLLTPTHLSEVTEKPTFTWSAVEHAYAYELQISSTNTFHNVTWPPSSQLIFGTSVKPDVKYEQGRYYARIRAIAEDGTKSAFSDVIQFYVNINDFQKPPETNFPIRTNTRIEQNSQLTVLEQYFSQQNQSSSEKLRIVSSSPKHRSSHFPVAKLQKIIVEFNEPLDPNSVTSQSCYITEEKN</sequence>